<dbReference type="CDD" id="cd01285">
    <property type="entry name" value="nucleoside_deaminase"/>
    <property type="match status" value="1"/>
</dbReference>
<dbReference type="Gene3D" id="3.40.140.10">
    <property type="entry name" value="Cytidine Deaminase, domain 2"/>
    <property type="match status" value="1"/>
</dbReference>
<evidence type="ECO:0000256" key="2">
    <source>
        <dbReference type="ARBA" id="ARBA00022833"/>
    </source>
</evidence>
<accession>X0SAC5</accession>
<dbReference type="InterPro" id="IPR016193">
    <property type="entry name" value="Cytidine_deaminase-like"/>
</dbReference>
<dbReference type="PANTHER" id="PTHR11079">
    <property type="entry name" value="CYTOSINE DEAMINASE FAMILY MEMBER"/>
    <property type="match status" value="1"/>
</dbReference>
<sequence length="257" mass="30014">MTKDGRVIASAHDTEVTDQDSTAHAEINAIRKASKIYRKDLTGCLIISTHEPCPMCTGSIIWSNISKVVYGVSIRDSIKAGRDMINLSCKEIIKKPNAEINIYDGILKKECLKLYNNDTRKLVKKFRKYEWINIEENLLNKRMQWFENNKTMIRKLKGNDLEKAYHLILMKIGIKRSEAPIVKKSESKIIFHSKNYCPSLEACIILDLDTREVCKEIYERPTEELIRRLNSKLRFTRNYDCIRPYSDYCEEIIILEK</sequence>
<dbReference type="EMBL" id="BARS01003125">
    <property type="protein sequence ID" value="GAF77973.1"/>
    <property type="molecule type" value="Genomic_DNA"/>
</dbReference>
<dbReference type="InterPro" id="IPR016192">
    <property type="entry name" value="APOBEC/CMP_deaminase_Zn-bd"/>
</dbReference>
<evidence type="ECO:0000259" key="3">
    <source>
        <dbReference type="PROSITE" id="PS51747"/>
    </source>
</evidence>
<gene>
    <name evidence="4" type="ORF">S01H1_06024</name>
</gene>
<keyword evidence="2" id="KW-0862">Zinc</keyword>
<name>X0SAC5_9ZZZZ</name>
<keyword evidence="1" id="KW-0479">Metal-binding</keyword>
<proteinExistence type="predicted"/>
<dbReference type="PANTHER" id="PTHR11079:SF162">
    <property type="entry name" value="RIBOFLAVIN BIOSYNTHESIS PROTEIN PYRD, CHLOROPLASTIC"/>
    <property type="match status" value="1"/>
</dbReference>
<dbReference type="PROSITE" id="PS51747">
    <property type="entry name" value="CYT_DCMP_DEAMINASES_2"/>
    <property type="match status" value="1"/>
</dbReference>
<dbReference type="Pfam" id="PF00383">
    <property type="entry name" value="dCMP_cyt_deam_1"/>
    <property type="match status" value="1"/>
</dbReference>
<evidence type="ECO:0000313" key="4">
    <source>
        <dbReference type="EMBL" id="GAF77973.1"/>
    </source>
</evidence>
<feature type="domain" description="CMP/dCMP-type deaminase" evidence="3">
    <location>
        <begin position="1"/>
        <end position="91"/>
    </location>
</feature>
<organism evidence="4">
    <name type="scientific">marine sediment metagenome</name>
    <dbReference type="NCBI Taxonomy" id="412755"/>
    <lineage>
        <taxon>unclassified sequences</taxon>
        <taxon>metagenomes</taxon>
        <taxon>ecological metagenomes</taxon>
    </lineage>
</organism>
<dbReference type="PROSITE" id="PS00903">
    <property type="entry name" value="CYT_DCMP_DEAMINASES_1"/>
    <property type="match status" value="1"/>
</dbReference>
<dbReference type="GO" id="GO:0016787">
    <property type="term" value="F:hydrolase activity"/>
    <property type="evidence" value="ECO:0007669"/>
    <property type="project" value="InterPro"/>
</dbReference>
<dbReference type="SUPFAM" id="SSF53927">
    <property type="entry name" value="Cytidine deaminase-like"/>
    <property type="match status" value="1"/>
</dbReference>
<protein>
    <recommendedName>
        <fullName evidence="3">CMP/dCMP-type deaminase domain-containing protein</fullName>
    </recommendedName>
</protein>
<comment type="caution">
    <text evidence="4">The sequence shown here is derived from an EMBL/GenBank/DDBJ whole genome shotgun (WGS) entry which is preliminary data.</text>
</comment>
<evidence type="ECO:0000256" key="1">
    <source>
        <dbReference type="ARBA" id="ARBA00022723"/>
    </source>
</evidence>
<dbReference type="InterPro" id="IPR002125">
    <property type="entry name" value="CMP_dCMP_dom"/>
</dbReference>
<dbReference type="GO" id="GO:0008270">
    <property type="term" value="F:zinc ion binding"/>
    <property type="evidence" value="ECO:0007669"/>
    <property type="project" value="InterPro"/>
</dbReference>
<reference evidence="4" key="1">
    <citation type="journal article" date="2014" name="Front. Microbiol.">
        <title>High frequency of phylogenetically diverse reductive dehalogenase-homologous genes in deep subseafloor sedimentary metagenomes.</title>
        <authorList>
            <person name="Kawai M."/>
            <person name="Futagami T."/>
            <person name="Toyoda A."/>
            <person name="Takaki Y."/>
            <person name="Nishi S."/>
            <person name="Hori S."/>
            <person name="Arai W."/>
            <person name="Tsubouchi T."/>
            <person name="Morono Y."/>
            <person name="Uchiyama I."/>
            <person name="Ito T."/>
            <person name="Fujiyama A."/>
            <person name="Inagaki F."/>
            <person name="Takami H."/>
        </authorList>
    </citation>
    <scope>NUCLEOTIDE SEQUENCE</scope>
    <source>
        <strain evidence="4">Expedition CK06-06</strain>
    </source>
</reference>
<dbReference type="AlphaFoldDB" id="X0SAC5"/>